<reference evidence="1 2" key="1">
    <citation type="submission" date="2018-11" db="EMBL/GenBank/DDBJ databases">
        <title>Sequencing the genomes of 1000 actinobacteria strains.</title>
        <authorList>
            <person name="Klenk H.-P."/>
        </authorList>
    </citation>
    <scope>NUCLEOTIDE SEQUENCE [LARGE SCALE GENOMIC DNA]</scope>
    <source>
        <strain evidence="1 2">DSM 14012</strain>
    </source>
</reference>
<dbReference type="EMBL" id="RKHL01000002">
    <property type="protein sequence ID" value="ROR76020.1"/>
    <property type="molecule type" value="Genomic_DNA"/>
</dbReference>
<evidence type="ECO:0000313" key="1">
    <source>
        <dbReference type="EMBL" id="ROR76020.1"/>
    </source>
</evidence>
<accession>A0A3N2BL77</accession>
<organism evidence="1 2">
    <name type="scientific">Plantibacter flavus</name>
    <dbReference type="NCBI Taxonomy" id="150123"/>
    <lineage>
        <taxon>Bacteria</taxon>
        <taxon>Bacillati</taxon>
        <taxon>Actinomycetota</taxon>
        <taxon>Actinomycetes</taxon>
        <taxon>Micrococcales</taxon>
        <taxon>Microbacteriaceae</taxon>
        <taxon>Plantibacter</taxon>
    </lineage>
</organism>
<name>A0A3N2BL77_9MICO</name>
<gene>
    <name evidence="1" type="ORF">EDD42_3972</name>
</gene>
<protein>
    <submittedName>
        <fullName evidence="1">Uncharacterized protein</fullName>
    </submittedName>
</protein>
<dbReference type="RefSeq" id="WP_085514197.1">
    <property type="nucleotide sequence ID" value="NZ_FXAP01000007.1"/>
</dbReference>
<dbReference type="Proteomes" id="UP000266915">
    <property type="component" value="Unassembled WGS sequence"/>
</dbReference>
<proteinExistence type="predicted"/>
<comment type="caution">
    <text evidence="1">The sequence shown here is derived from an EMBL/GenBank/DDBJ whole genome shotgun (WGS) entry which is preliminary data.</text>
</comment>
<evidence type="ECO:0000313" key="2">
    <source>
        <dbReference type="Proteomes" id="UP000266915"/>
    </source>
</evidence>
<sequence>MTTEQHLIAIVESVAQAIHDDEMGRGSWDDYGCWTINTDTVHEEYRSRARAALDAIPGLRLEEQVRVTYRHDGRSGEALGPSVDAIVKRVENVGLQRYVSAEVLIDKVERQMVLTALTPWITDRTNQTRSHG</sequence>
<keyword evidence="2" id="KW-1185">Reference proteome</keyword>
<dbReference type="AlphaFoldDB" id="A0A3N2BL77"/>